<name>I4AMD4_BERLS</name>
<evidence type="ECO:0000313" key="3">
    <source>
        <dbReference type="Proteomes" id="UP000006054"/>
    </source>
</evidence>
<evidence type="ECO:0000256" key="1">
    <source>
        <dbReference type="SAM" id="Phobius"/>
    </source>
</evidence>
<dbReference type="OrthoDB" id="6400838at2"/>
<feature type="transmembrane region" description="Helical" evidence="1">
    <location>
        <begin position="125"/>
        <end position="145"/>
    </location>
</feature>
<gene>
    <name evidence="2" type="ordered locus">Fleli_2766</name>
</gene>
<dbReference type="HOGENOM" id="CLU_113187_1_0_10"/>
<dbReference type="STRING" id="880071.Fleli_2766"/>
<sequence length="169" mass="19610">MNILPYESLTYTTHLSKEEVLKKLSNKVEPKRGIFPDNGYQPYEGTISENTFKIKRIIGYRNLFLPYIKGKIEESQDSTLIHIKMRLHPFVIVILCIWSLFMALGGLVFIVFSVQKLRNPSISDIPFFVSPLLIIIVLVLACRAFHSEGNKSKVFFEKLFEVERQENQK</sequence>
<keyword evidence="1" id="KW-0812">Transmembrane</keyword>
<dbReference type="eggNOG" id="COG2319">
    <property type="taxonomic scope" value="Bacteria"/>
</dbReference>
<organism evidence="2 3">
    <name type="scientific">Bernardetia litoralis (strain ATCC 23117 / DSM 6794 / NBRC 15988 / NCIMB 1366 / Fx l1 / Sio-4)</name>
    <name type="common">Flexibacter litoralis</name>
    <dbReference type="NCBI Taxonomy" id="880071"/>
    <lineage>
        <taxon>Bacteria</taxon>
        <taxon>Pseudomonadati</taxon>
        <taxon>Bacteroidota</taxon>
        <taxon>Cytophagia</taxon>
        <taxon>Cytophagales</taxon>
        <taxon>Bernardetiaceae</taxon>
        <taxon>Bernardetia</taxon>
    </lineage>
</organism>
<proteinExistence type="predicted"/>
<keyword evidence="3" id="KW-1185">Reference proteome</keyword>
<keyword evidence="1" id="KW-1133">Transmembrane helix</keyword>
<dbReference type="Proteomes" id="UP000006054">
    <property type="component" value="Chromosome"/>
</dbReference>
<protein>
    <submittedName>
        <fullName evidence="2">Uncharacterized protein</fullName>
    </submittedName>
</protein>
<accession>I4AMD4</accession>
<feature type="transmembrane region" description="Helical" evidence="1">
    <location>
        <begin position="90"/>
        <end position="113"/>
    </location>
</feature>
<reference evidence="3" key="1">
    <citation type="submission" date="2012-06" db="EMBL/GenBank/DDBJ databases">
        <title>The complete genome of Flexibacter litoralis DSM 6794.</title>
        <authorList>
            <person name="Lucas S."/>
            <person name="Copeland A."/>
            <person name="Lapidus A."/>
            <person name="Glavina del Rio T."/>
            <person name="Dalin E."/>
            <person name="Tice H."/>
            <person name="Bruce D."/>
            <person name="Goodwin L."/>
            <person name="Pitluck S."/>
            <person name="Peters L."/>
            <person name="Ovchinnikova G."/>
            <person name="Lu M."/>
            <person name="Kyrpides N."/>
            <person name="Mavromatis K."/>
            <person name="Ivanova N."/>
            <person name="Brettin T."/>
            <person name="Detter J.C."/>
            <person name="Han C."/>
            <person name="Larimer F."/>
            <person name="Land M."/>
            <person name="Hauser L."/>
            <person name="Markowitz V."/>
            <person name="Cheng J.-F."/>
            <person name="Hugenholtz P."/>
            <person name="Woyke T."/>
            <person name="Wu D."/>
            <person name="Spring S."/>
            <person name="Lang E."/>
            <person name="Kopitz M."/>
            <person name="Brambilla E."/>
            <person name="Klenk H.-P."/>
            <person name="Eisen J.A."/>
        </authorList>
    </citation>
    <scope>NUCLEOTIDE SEQUENCE [LARGE SCALE GENOMIC DNA]</scope>
    <source>
        <strain evidence="3">ATCC 23117 / DSM 6794 / NBRC 15988 / NCIMB 1366 / Sio-4</strain>
    </source>
</reference>
<keyword evidence="1" id="KW-0472">Membrane</keyword>
<dbReference type="AlphaFoldDB" id="I4AMD4"/>
<dbReference type="RefSeq" id="WP_014798554.1">
    <property type="nucleotide sequence ID" value="NC_018018.1"/>
</dbReference>
<dbReference type="EMBL" id="CP003345">
    <property type="protein sequence ID" value="AFM05119.1"/>
    <property type="molecule type" value="Genomic_DNA"/>
</dbReference>
<evidence type="ECO:0000313" key="2">
    <source>
        <dbReference type="EMBL" id="AFM05119.1"/>
    </source>
</evidence>
<dbReference type="KEGG" id="fli:Fleli_2766"/>